<evidence type="ECO:0000256" key="2">
    <source>
        <dbReference type="ARBA" id="ARBA00005695"/>
    </source>
</evidence>
<accession>A0AAU7S5Y1</accession>
<dbReference type="InterPro" id="IPR000914">
    <property type="entry name" value="SBP_5_dom"/>
</dbReference>
<gene>
    <name evidence="5" type="ORF">ABM479_33650</name>
</gene>
<evidence type="ECO:0000256" key="1">
    <source>
        <dbReference type="ARBA" id="ARBA00004418"/>
    </source>
</evidence>
<sequence length="481" mass="53477">MGVQDNPPQLDPLRLTTNVTFRVASNIYDSLIRIDHARNGELSPGLADSWQQIDTCTWDFTIRDGVRFHDGSVLTSEDVAFTFGPGRMLTEGLPGQSVSRQFFGGLARVEAVGPLKVRFVTKAVDPLFQFRLAGWGSQIVSKSAFERIGDWDKWAMAPIGTGPYRVEQAKTGEMIKLVSHDAYWGGRPPFSSITFKVMPEAASRVNALAAGDVHIITEVTPDQVTDIQGRSRLEVVGGAINNIRVLNYGTLGGPLADRTIRMALNLAIDRSLIAQQLFGGKVTVPRGFQWPEYGDLYIKDYPTPAYDPDAARQALKRAGYSGQPIEYRTQANYYTAELDTAQALQQMWQSVGVNVQLKVCENFTQVFAQPNNAIFNGSINMVYPDLMGSIYPLYGPNGFIHYQAKSWDNPEFDRIGETLATTLDVNERRQLHRRALDIFGEIDPPGTVLHETAMLYGKQANVPWSPQRTPMMDFGPFSVRS</sequence>
<dbReference type="InterPro" id="IPR030678">
    <property type="entry name" value="Peptide/Ni-bd"/>
</dbReference>
<dbReference type="GO" id="GO:0015833">
    <property type="term" value="P:peptide transport"/>
    <property type="evidence" value="ECO:0007669"/>
    <property type="project" value="TreeGrafter"/>
</dbReference>
<dbReference type="RefSeq" id="WP_349963101.1">
    <property type="nucleotide sequence ID" value="NZ_CP157963.1"/>
</dbReference>
<dbReference type="GO" id="GO:0030288">
    <property type="term" value="C:outer membrane-bounded periplasmic space"/>
    <property type="evidence" value="ECO:0007669"/>
    <property type="project" value="UniProtKB-ARBA"/>
</dbReference>
<dbReference type="EMBL" id="CP157963">
    <property type="protein sequence ID" value="XBT97838.1"/>
    <property type="molecule type" value="Genomic_DNA"/>
</dbReference>
<organism evidence="5">
    <name type="scientific">Rhizobium sp. ZPR3</name>
    <dbReference type="NCBI Taxonomy" id="3158967"/>
    <lineage>
        <taxon>Bacteria</taxon>
        <taxon>Pseudomonadati</taxon>
        <taxon>Pseudomonadota</taxon>
        <taxon>Alphaproteobacteria</taxon>
        <taxon>Hyphomicrobiales</taxon>
        <taxon>Rhizobiaceae</taxon>
        <taxon>Rhizobium/Agrobacterium group</taxon>
        <taxon>Rhizobium</taxon>
    </lineage>
</organism>
<proteinExistence type="inferred from homology"/>
<name>A0AAU7S5Y1_9HYPH</name>
<dbReference type="PIRSF" id="PIRSF002741">
    <property type="entry name" value="MppA"/>
    <property type="match status" value="1"/>
</dbReference>
<evidence type="ECO:0000259" key="4">
    <source>
        <dbReference type="Pfam" id="PF00496"/>
    </source>
</evidence>
<dbReference type="Gene3D" id="3.10.105.10">
    <property type="entry name" value="Dipeptide-binding Protein, Domain 3"/>
    <property type="match status" value="1"/>
</dbReference>
<dbReference type="GO" id="GO:0043190">
    <property type="term" value="C:ATP-binding cassette (ABC) transporter complex"/>
    <property type="evidence" value="ECO:0007669"/>
    <property type="project" value="InterPro"/>
</dbReference>
<protein>
    <submittedName>
        <fullName evidence="5">ABC transporter substrate-binding protein</fullName>
    </submittedName>
</protein>
<comment type="subcellular location">
    <subcellularLocation>
        <location evidence="1">Periplasm</location>
    </subcellularLocation>
</comment>
<keyword evidence="3" id="KW-0732">Signal</keyword>
<dbReference type="SUPFAM" id="SSF53850">
    <property type="entry name" value="Periplasmic binding protein-like II"/>
    <property type="match status" value="1"/>
</dbReference>
<dbReference type="InterPro" id="IPR039424">
    <property type="entry name" value="SBP_5"/>
</dbReference>
<evidence type="ECO:0000313" key="5">
    <source>
        <dbReference type="EMBL" id="XBT97838.1"/>
    </source>
</evidence>
<evidence type="ECO:0000256" key="3">
    <source>
        <dbReference type="ARBA" id="ARBA00022729"/>
    </source>
</evidence>
<geneLocation type="plasmid" evidence="5">
    <name>unnamed3</name>
</geneLocation>
<keyword evidence="5" id="KW-0614">Plasmid</keyword>
<dbReference type="GO" id="GO:1904680">
    <property type="term" value="F:peptide transmembrane transporter activity"/>
    <property type="evidence" value="ECO:0007669"/>
    <property type="project" value="TreeGrafter"/>
</dbReference>
<dbReference type="PANTHER" id="PTHR30290">
    <property type="entry name" value="PERIPLASMIC BINDING COMPONENT OF ABC TRANSPORTER"/>
    <property type="match status" value="1"/>
</dbReference>
<dbReference type="AlphaFoldDB" id="A0AAU7S5Y1"/>
<comment type="similarity">
    <text evidence="2">Belongs to the bacterial solute-binding protein 5 family.</text>
</comment>
<dbReference type="CDD" id="cd08515">
    <property type="entry name" value="PBP2_NikA_DppA_OppA_like_10"/>
    <property type="match status" value="1"/>
</dbReference>
<dbReference type="PANTHER" id="PTHR30290:SF38">
    <property type="entry name" value="D,D-DIPEPTIDE-BINDING PERIPLASMIC PROTEIN DDPA-RELATED"/>
    <property type="match status" value="1"/>
</dbReference>
<dbReference type="Pfam" id="PF00496">
    <property type="entry name" value="SBP_bac_5"/>
    <property type="match status" value="1"/>
</dbReference>
<dbReference type="Gene3D" id="3.40.190.10">
    <property type="entry name" value="Periplasmic binding protein-like II"/>
    <property type="match status" value="1"/>
</dbReference>
<dbReference type="Gene3D" id="3.90.76.10">
    <property type="entry name" value="Dipeptide-binding Protein, Domain 1"/>
    <property type="match status" value="1"/>
</dbReference>
<reference evidence="5" key="1">
    <citation type="submission" date="2024-06" db="EMBL/GenBank/DDBJ databases">
        <authorList>
            <person name="Li T."/>
            <person name="Gao R."/>
        </authorList>
    </citation>
    <scope>NUCLEOTIDE SEQUENCE</scope>
    <source>
        <strain evidence="5">ZPR3</strain>
        <plasmid evidence="5">unnamed3</plasmid>
    </source>
</reference>
<feature type="domain" description="Solute-binding protein family 5" evidence="4">
    <location>
        <begin position="41"/>
        <end position="398"/>
    </location>
</feature>